<comment type="subunit">
    <text evidence="1">Monomer.</text>
</comment>
<feature type="binding site" evidence="1">
    <location>
        <position position="252"/>
    </location>
    <ligand>
        <name>D-glucosamine</name>
        <dbReference type="ChEBI" id="CHEBI:58723"/>
    </ligand>
</feature>
<dbReference type="RefSeq" id="WP_157416697.1">
    <property type="nucleotide sequence ID" value="NZ_BAAAMK010000004.1"/>
</dbReference>
<gene>
    <name evidence="3" type="ORF">GCM10009717_22940</name>
</gene>
<feature type="binding site" evidence="1">
    <location>
        <position position="257"/>
    </location>
    <ligand>
        <name>Mg(2+)</name>
        <dbReference type="ChEBI" id="CHEBI:18420"/>
        <label>1</label>
    </ligand>
</feature>
<keyword evidence="1" id="KW-0808">Transferase</keyword>
<comment type="function">
    <text evidence="1">Catalyzes the ATP-dependent phosphorylation of D-glucosamine (GlcN) to D-glucosamine 6-phosphate. May be involved in the phosphorylation of acquired extracellular GlcN derived from the hydrolysis of chitosan, i.e., in the incorporation of exogenous GlcN into the bacterial GlcNAc metabolism.</text>
</comment>
<protein>
    <recommendedName>
        <fullName evidence="1">Glucosamine kinase</fullName>
        <shortName evidence="1">GlcN kinase</shortName>
        <shortName evidence="1">GlcNK</shortName>
        <ecNumber evidence="1">2.7.1.8</ecNumber>
    </recommendedName>
</protein>
<feature type="binding site" evidence="1">
    <location>
        <position position="278"/>
    </location>
    <ligand>
        <name>Mg(2+)</name>
        <dbReference type="ChEBI" id="CHEBI:18420"/>
        <label>2</label>
    </ligand>
</feature>
<comment type="catalytic activity">
    <reaction evidence="1">
        <text>D-glucosamine + ATP = D-glucosamine 6-phosphate + ADP + H(+)</text>
        <dbReference type="Rhea" id="RHEA:10948"/>
        <dbReference type="ChEBI" id="CHEBI:15378"/>
        <dbReference type="ChEBI" id="CHEBI:30616"/>
        <dbReference type="ChEBI" id="CHEBI:58723"/>
        <dbReference type="ChEBI" id="CHEBI:58725"/>
        <dbReference type="ChEBI" id="CHEBI:456216"/>
        <dbReference type="EC" id="2.7.1.8"/>
    </reaction>
</comment>
<feature type="binding site" evidence="1">
    <location>
        <position position="364"/>
    </location>
    <ligand>
        <name>D-glucosamine</name>
        <dbReference type="ChEBI" id="CHEBI:58723"/>
    </ligand>
</feature>
<feature type="binding site" evidence="1">
    <location>
        <position position="138"/>
    </location>
    <ligand>
        <name>ATP</name>
        <dbReference type="ChEBI" id="CHEBI:30616"/>
    </ligand>
</feature>
<sequence>MNSFEGPRPVVDGHVLSVDGDGRVLVDGRRPQAGDGVARAIAALVLDGLATDGLAVDAPERGIAVDQTNTSVIVDDRFVVKIVGRWAAADRAGHLLERLAEAGSDDVARLHGRVGWRHPELGESTLAIVTEYLPGAEDGWTWAVDDVVAAVEAEAGSAADGGPAGSADPTWPATLGTKVARIHDVLGAESTPSGADAASARRDRAADALARAVAAGDGPTGVRLRNRREALARDIRSLEATSPGIEFPIHGDLHLGQVLVSPDADAPDGRRYTVIDFDGDPQLDAADRERADAAARDVAHLLVSLDLVAAVAQKRLRRADDRAWSWADRARADLLAAYRAELTRTDLFDPALLPGFEAEQLAAELHYADRFLPPWRYAPDAAITHRYASTNETPESPWTPPPFEPTST</sequence>
<keyword evidence="1" id="KW-0119">Carbohydrate metabolism</keyword>
<reference evidence="4" key="1">
    <citation type="journal article" date="2019" name="Int. J. Syst. Evol. Microbiol.">
        <title>The Global Catalogue of Microorganisms (GCM) 10K type strain sequencing project: providing services to taxonomists for standard genome sequencing and annotation.</title>
        <authorList>
            <consortium name="The Broad Institute Genomics Platform"/>
            <consortium name="The Broad Institute Genome Sequencing Center for Infectious Disease"/>
            <person name="Wu L."/>
            <person name="Ma J."/>
        </authorList>
    </citation>
    <scope>NUCLEOTIDE SEQUENCE [LARGE SCALE GENOMIC DNA]</scope>
    <source>
        <strain evidence="4">JCM 13584</strain>
    </source>
</reference>
<dbReference type="EMBL" id="BAAAMK010000004">
    <property type="protein sequence ID" value="GAA1956268.1"/>
    <property type="molecule type" value="Genomic_DNA"/>
</dbReference>
<keyword evidence="1" id="KW-0479">Metal-binding</keyword>
<dbReference type="InterPro" id="IPR043674">
    <property type="entry name" value="GlcN_kinase"/>
</dbReference>
<keyword evidence="1" id="KW-0418">Kinase</keyword>
<comment type="caution">
    <text evidence="1">Lacks conserved residue(s) required for the propagation of feature annotation.</text>
</comment>
<keyword evidence="4" id="KW-1185">Reference proteome</keyword>
<feature type="compositionally biased region" description="Pro residues" evidence="2">
    <location>
        <begin position="397"/>
        <end position="408"/>
    </location>
</feature>
<keyword evidence="1" id="KW-0460">Magnesium</keyword>
<dbReference type="Proteomes" id="UP001499954">
    <property type="component" value="Unassembled WGS sequence"/>
</dbReference>
<feature type="binding site" evidence="1">
    <location>
        <position position="81"/>
    </location>
    <ligand>
        <name>ATP</name>
        <dbReference type="ChEBI" id="CHEBI:30616"/>
    </ligand>
</feature>
<evidence type="ECO:0000256" key="1">
    <source>
        <dbReference type="HAMAP-Rule" id="MF_02218"/>
    </source>
</evidence>
<comment type="caution">
    <text evidence="3">The sequence shown here is derived from an EMBL/GenBank/DDBJ whole genome shotgun (WGS) entry which is preliminary data.</text>
</comment>
<feature type="binding site" evidence="1">
    <location>
        <position position="276"/>
    </location>
    <ligand>
        <name>Mg(2+)</name>
        <dbReference type="ChEBI" id="CHEBI:18420"/>
        <label>1</label>
    </ligand>
</feature>
<evidence type="ECO:0000256" key="2">
    <source>
        <dbReference type="SAM" id="MobiDB-lite"/>
    </source>
</evidence>
<feature type="binding site" evidence="1">
    <location>
        <position position="276"/>
    </location>
    <ligand>
        <name>Mg(2+)</name>
        <dbReference type="ChEBI" id="CHEBI:18420"/>
        <label>2</label>
    </ligand>
</feature>
<feature type="region of interest" description="Disordered" evidence="2">
    <location>
        <begin position="389"/>
        <end position="408"/>
    </location>
</feature>
<keyword evidence="1" id="KW-0547">Nucleotide-binding</keyword>
<name>A0ABP5C1G6_9MICO</name>
<proteinExistence type="inferred from homology"/>
<dbReference type="EC" id="2.7.1.8" evidence="1"/>
<dbReference type="Gene3D" id="3.90.1200.10">
    <property type="match status" value="1"/>
</dbReference>
<dbReference type="HAMAP" id="MF_02218">
    <property type="entry name" value="GlcN_kinase"/>
    <property type="match status" value="1"/>
</dbReference>
<comment type="similarity">
    <text evidence="1">Belongs to the actinobacterial glucosamine kinase family.</text>
</comment>
<accession>A0ABP5C1G6</accession>
<comment type="cofactor">
    <cofactor evidence="1">
        <name>Mg(2+)</name>
        <dbReference type="ChEBI" id="CHEBI:18420"/>
    </cofactor>
    <text evidence="1">Binds 2 Mg(2+) ions per subunit.</text>
</comment>
<evidence type="ECO:0000313" key="4">
    <source>
        <dbReference type="Proteomes" id="UP001499954"/>
    </source>
</evidence>
<dbReference type="SUPFAM" id="SSF56112">
    <property type="entry name" value="Protein kinase-like (PK-like)"/>
    <property type="match status" value="1"/>
</dbReference>
<dbReference type="InterPro" id="IPR011009">
    <property type="entry name" value="Kinase-like_dom_sf"/>
</dbReference>
<evidence type="ECO:0000313" key="3">
    <source>
        <dbReference type="EMBL" id="GAA1956268.1"/>
    </source>
</evidence>
<organism evidence="3 4">
    <name type="scientific">Agromyces allii</name>
    <dbReference type="NCBI Taxonomy" id="393607"/>
    <lineage>
        <taxon>Bacteria</taxon>
        <taxon>Bacillati</taxon>
        <taxon>Actinomycetota</taxon>
        <taxon>Actinomycetes</taxon>
        <taxon>Micrococcales</taxon>
        <taxon>Microbacteriaceae</taxon>
        <taxon>Agromyces</taxon>
    </lineage>
</organism>
<keyword evidence="1" id="KW-0067">ATP-binding</keyword>